<evidence type="ECO:0000313" key="3">
    <source>
        <dbReference type="Proteomes" id="UP001519863"/>
    </source>
</evidence>
<dbReference type="RefSeq" id="WP_220148894.1">
    <property type="nucleotide sequence ID" value="NZ_JAHXZI010000031.1"/>
</dbReference>
<evidence type="ECO:0000313" key="2">
    <source>
        <dbReference type="EMBL" id="MBW6439757.1"/>
    </source>
</evidence>
<evidence type="ECO:0000256" key="1">
    <source>
        <dbReference type="SAM" id="MobiDB-lite"/>
    </source>
</evidence>
<sequence>MALGVLVLFLFITLASMAGKVAFLAEGLADLITAKIFSPLLRREAERGREANSRYRPGMAPYRARPGPVRDKRCGQGRCGQVDRTVFMGGGADASRV</sequence>
<organism evidence="2 3">
    <name type="scientific">Actinoplanes hulinensis</name>
    <dbReference type="NCBI Taxonomy" id="1144547"/>
    <lineage>
        <taxon>Bacteria</taxon>
        <taxon>Bacillati</taxon>
        <taxon>Actinomycetota</taxon>
        <taxon>Actinomycetes</taxon>
        <taxon>Micromonosporales</taxon>
        <taxon>Micromonosporaceae</taxon>
        <taxon>Actinoplanes</taxon>
    </lineage>
</organism>
<gene>
    <name evidence="2" type="ORF">KZ829_39120</name>
</gene>
<feature type="region of interest" description="Disordered" evidence="1">
    <location>
        <begin position="48"/>
        <end position="77"/>
    </location>
</feature>
<proteinExistence type="predicted"/>
<dbReference type="Proteomes" id="UP001519863">
    <property type="component" value="Unassembled WGS sequence"/>
</dbReference>
<accession>A0ABS7BFT1</accession>
<keyword evidence="3" id="KW-1185">Reference proteome</keyword>
<protein>
    <submittedName>
        <fullName evidence="2">Uncharacterized protein</fullName>
    </submittedName>
</protein>
<dbReference type="EMBL" id="JAHXZI010000031">
    <property type="protein sequence ID" value="MBW6439757.1"/>
    <property type="molecule type" value="Genomic_DNA"/>
</dbReference>
<comment type="caution">
    <text evidence="2">The sequence shown here is derived from an EMBL/GenBank/DDBJ whole genome shotgun (WGS) entry which is preliminary data.</text>
</comment>
<reference evidence="2 3" key="1">
    <citation type="journal article" date="2013" name="Antonie Van Leeuwenhoek">
        <title>Actinoplanes hulinensis sp. nov., a novel actinomycete isolated from soybean root (Glycine max (L.) Merr).</title>
        <authorList>
            <person name="Shen Y."/>
            <person name="Liu C."/>
            <person name="Wang X."/>
            <person name="Zhao J."/>
            <person name="Jia F."/>
            <person name="Zhang Y."/>
            <person name="Wang L."/>
            <person name="Yang D."/>
            <person name="Xiang W."/>
        </authorList>
    </citation>
    <scope>NUCLEOTIDE SEQUENCE [LARGE SCALE GENOMIC DNA]</scope>
    <source>
        <strain evidence="2 3">NEAU-M9</strain>
    </source>
</reference>
<name>A0ABS7BFT1_9ACTN</name>